<proteinExistence type="predicted"/>
<name>A0AAE0ZRZ7_9GAST</name>
<accession>A0AAE0ZRZ7</accession>
<protein>
    <submittedName>
        <fullName evidence="1">Uncharacterized protein</fullName>
    </submittedName>
</protein>
<reference evidence="1" key="1">
    <citation type="journal article" date="2023" name="G3 (Bethesda)">
        <title>A reference genome for the long-term kleptoplast-retaining sea slug Elysia crispata morphotype clarki.</title>
        <authorList>
            <person name="Eastman K.E."/>
            <person name="Pendleton A.L."/>
            <person name="Shaikh M.A."/>
            <person name="Suttiyut T."/>
            <person name="Ogas R."/>
            <person name="Tomko P."/>
            <person name="Gavelis G."/>
            <person name="Widhalm J.R."/>
            <person name="Wisecaver J.H."/>
        </authorList>
    </citation>
    <scope>NUCLEOTIDE SEQUENCE</scope>
    <source>
        <strain evidence="1">ECLA1</strain>
    </source>
</reference>
<gene>
    <name evidence="1" type="ORF">RRG08_049454</name>
</gene>
<organism evidence="1 2">
    <name type="scientific">Elysia crispata</name>
    <name type="common">lettuce slug</name>
    <dbReference type="NCBI Taxonomy" id="231223"/>
    <lineage>
        <taxon>Eukaryota</taxon>
        <taxon>Metazoa</taxon>
        <taxon>Spiralia</taxon>
        <taxon>Lophotrochozoa</taxon>
        <taxon>Mollusca</taxon>
        <taxon>Gastropoda</taxon>
        <taxon>Heterobranchia</taxon>
        <taxon>Euthyneura</taxon>
        <taxon>Panpulmonata</taxon>
        <taxon>Sacoglossa</taxon>
        <taxon>Placobranchoidea</taxon>
        <taxon>Plakobranchidae</taxon>
        <taxon>Elysia</taxon>
    </lineage>
</organism>
<keyword evidence="2" id="KW-1185">Reference proteome</keyword>
<evidence type="ECO:0000313" key="2">
    <source>
        <dbReference type="Proteomes" id="UP001283361"/>
    </source>
</evidence>
<dbReference type="EMBL" id="JAWDGP010003406">
    <property type="protein sequence ID" value="KAK3774518.1"/>
    <property type="molecule type" value="Genomic_DNA"/>
</dbReference>
<evidence type="ECO:0000313" key="1">
    <source>
        <dbReference type="EMBL" id="KAK3774518.1"/>
    </source>
</evidence>
<comment type="caution">
    <text evidence="1">The sequence shown here is derived from an EMBL/GenBank/DDBJ whole genome shotgun (WGS) entry which is preliminary data.</text>
</comment>
<dbReference type="AlphaFoldDB" id="A0AAE0ZRZ7"/>
<sequence length="93" mass="10527">MDGKNGLEDSVNIGEEINLKERQECSRSVETRGDLVRPSRVSQVPDLCLAIIPDWIKIFHKSRPVTEASHCSGFVSSIRLYRATKQQRVMISL</sequence>
<dbReference type="Proteomes" id="UP001283361">
    <property type="component" value="Unassembled WGS sequence"/>
</dbReference>